<name>A0A8E2AM60_9APHY</name>
<organism evidence="2 3">
    <name type="scientific">Obba rivulosa</name>
    <dbReference type="NCBI Taxonomy" id="1052685"/>
    <lineage>
        <taxon>Eukaryota</taxon>
        <taxon>Fungi</taxon>
        <taxon>Dikarya</taxon>
        <taxon>Basidiomycota</taxon>
        <taxon>Agaricomycotina</taxon>
        <taxon>Agaricomycetes</taxon>
        <taxon>Polyporales</taxon>
        <taxon>Gelatoporiaceae</taxon>
        <taxon>Obba</taxon>
    </lineage>
</organism>
<accession>A0A8E2AM60</accession>
<feature type="compositionally biased region" description="Polar residues" evidence="1">
    <location>
        <begin position="99"/>
        <end position="108"/>
    </location>
</feature>
<proteinExistence type="predicted"/>
<evidence type="ECO:0000313" key="2">
    <source>
        <dbReference type="EMBL" id="OCH87213.1"/>
    </source>
</evidence>
<keyword evidence="3" id="KW-1185">Reference proteome</keyword>
<feature type="compositionally biased region" description="Basic and acidic residues" evidence="1">
    <location>
        <begin position="112"/>
        <end position="133"/>
    </location>
</feature>
<feature type="region of interest" description="Disordered" evidence="1">
    <location>
        <begin position="99"/>
        <end position="133"/>
    </location>
</feature>
<dbReference type="AlphaFoldDB" id="A0A8E2AM60"/>
<evidence type="ECO:0000313" key="3">
    <source>
        <dbReference type="Proteomes" id="UP000250043"/>
    </source>
</evidence>
<sequence>MHVRLVFNHSGRCTEVAPTTLTGNGHQPLAQLLDRKRMFGSIRTGHSSAVSRAGHPEVVTELQRNPTKDTVLRIPVEARGQEPECADVVVPAGLIGTSAQPGTAQTLRTSHRLAEGDSRARRGPSRWDKPRRASEACRMMPVAVPNAGLRGLEYRGSLTVDADVTAMLPTGCPSTPTQLVSYPFDEQLGSIRQEDRQF</sequence>
<protein>
    <submittedName>
        <fullName evidence="2">Uncharacterized protein</fullName>
    </submittedName>
</protein>
<dbReference type="EMBL" id="KV722494">
    <property type="protein sequence ID" value="OCH87213.1"/>
    <property type="molecule type" value="Genomic_DNA"/>
</dbReference>
<gene>
    <name evidence="2" type="ORF">OBBRIDRAFT_806232</name>
</gene>
<evidence type="ECO:0000256" key="1">
    <source>
        <dbReference type="SAM" id="MobiDB-lite"/>
    </source>
</evidence>
<dbReference type="Proteomes" id="UP000250043">
    <property type="component" value="Unassembled WGS sequence"/>
</dbReference>
<reference evidence="2 3" key="1">
    <citation type="submission" date="2016-07" db="EMBL/GenBank/DDBJ databases">
        <title>Draft genome of the white-rot fungus Obba rivulosa 3A-2.</title>
        <authorList>
            <consortium name="DOE Joint Genome Institute"/>
            <person name="Miettinen O."/>
            <person name="Riley R."/>
            <person name="Acob R."/>
            <person name="Barry K."/>
            <person name="Cullen D."/>
            <person name="De Vries R."/>
            <person name="Hainaut M."/>
            <person name="Hatakka A."/>
            <person name="Henrissat B."/>
            <person name="Hilden K."/>
            <person name="Kuo R."/>
            <person name="Labutti K."/>
            <person name="Lipzen A."/>
            <person name="Makela M.R."/>
            <person name="Sandor L."/>
            <person name="Spatafora J.W."/>
            <person name="Grigoriev I.V."/>
            <person name="Hibbett D.S."/>
        </authorList>
    </citation>
    <scope>NUCLEOTIDE SEQUENCE [LARGE SCALE GENOMIC DNA]</scope>
    <source>
        <strain evidence="2 3">3A-2</strain>
    </source>
</reference>